<name>A6HVP1_RAT</name>
<dbReference type="EMBL" id="CH473952">
    <property type="protein sequence ID" value="EDL82177.1"/>
    <property type="molecule type" value="Genomic_DNA"/>
</dbReference>
<feature type="non-terminal residue" evidence="1">
    <location>
        <position position="47"/>
    </location>
</feature>
<evidence type="ECO:0000313" key="1">
    <source>
        <dbReference type="EMBL" id="EDL82177.1"/>
    </source>
</evidence>
<reference evidence="2" key="1">
    <citation type="submission" date="2005-09" db="EMBL/GenBank/DDBJ databases">
        <authorList>
            <person name="Mural R.J."/>
            <person name="Li P.W."/>
            <person name="Adams M.D."/>
            <person name="Amanatides P.G."/>
            <person name="Baden-Tillson H."/>
            <person name="Barnstead M."/>
            <person name="Chin S.H."/>
            <person name="Dew I."/>
            <person name="Evans C.A."/>
            <person name="Ferriera S."/>
            <person name="Flanigan M."/>
            <person name="Fosler C."/>
            <person name="Glodek A."/>
            <person name="Gu Z."/>
            <person name="Holt R.A."/>
            <person name="Jennings D."/>
            <person name="Kraft C.L."/>
            <person name="Lu F."/>
            <person name="Nguyen T."/>
            <person name="Nusskern D.R."/>
            <person name="Pfannkoch C.M."/>
            <person name="Sitter C."/>
            <person name="Sutton G.G."/>
            <person name="Venter J.C."/>
            <person name="Wang Z."/>
            <person name="Woodage T."/>
            <person name="Zheng X.H."/>
            <person name="Zhong F."/>
        </authorList>
    </citation>
    <scope>NUCLEOTIDE SEQUENCE [LARGE SCALE GENOMIC DNA]</scope>
    <source>
        <strain>BN</strain>
        <strain evidence="2">Sprague-Dawley</strain>
    </source>
</reference>
<gene>
    <name evidence="1" type="ORF">rCG_28941</name>
</gene>
<accession>A6HVP1</accession>
<protein>
    <submittedName>
        <fullName evidence="1">RCG28941</fullName>
    </submittedName>
</protein>
<dbReference type="AlphaFoldDB" id="A6HVP1"/>
<evidence type="ECO:0000313" key="2">
    <source>
        <dbReference type="Proteomes" id="UP000234681"/>
    </source>
</evidence>
<organism evidence="1 2">
    <name type="scientific">Rattus norvegicus</name>
    <name type="common">Rat</name>
    <dbReference type="NCBI Taxonomy" id="10116"/>
    <lineage>
        <taxon>Eukaryota</taxon>
        <taxon>Metazoa</taxon>
        <taxon>Chordata</taxon>
        <taxon>Craniata</taxon>
        <taxon>Vertebrata</taxon>
        <taxon>Euteleostomi</taxon>
        <taxon>Mammalia</taxon>
        <taxon>Eutheria</taxon>
        <taxon>Euarchontoglires</taxon>
        <taxon>Glires</taxon>
        <taxon>Rodentia</taxon>
        <taxon>Myomorpha</taxon>
        <taxon>Muroidea</taxon>
        <taxon>Muridae</taxon>
        <taxon>Murinae</taxon>
        <taxon>Rattus</taxon>
    </lineage>
</organism>
<sequence>MKSTLKWDGHPFHFKSGCLNVYNGLVIINCVVQKFKLHNTDVTLCRL</sequence>
<proteinExistence type="predicted"/>
<dbReference type="Proteomes" id="UP000234681">
    <property type="component" value="Chromosome 2"/>
</dbReference>